<dbReference type="EMBL" id="JACGCI010000192">
    <property type="protein sequence ID" value="KAF6742255.1"/>
    <property type="molecule type" value="Genomic_DNA"/>
</dbReference>
<dbReference type="Proteomes" id="UP000521943">
    <property type="component" value="Unassembled WGS sequence"/>
</dbReference>
<keyword evidence="3" id="KW-1185">Reference proteome</keyword>
<feature type="region of interest" description="Disordered" evidence="1">
    <location>
        <begin position="1"/>
        <end position="75"/>
    </location>
</feature>
<evidence type="ECO:0000313" key="3">
    <source>
        <dbReference type="Proteomes" id="UP000521943"/>
    </source>
</evidence>
<name>A0A8H6H990_9AGAR</name>
<reference evidence="2 3" key="1">
    <citation type="submission" date="2020-07" db="EMBL/GenBank/DDBJ databases">
        <title>Comparative genomics of pyrophilous fungi reveals a link between fire events and developmental genes.</title>
        <authorList>
            <consortium name="DOE Joint Genome Institute"/>
            <person name="Steindorff A.S."/>
            <person name="Carver A."/>
            <person name="Calhoun S."/>
            <person name="Stillman K."/>
            <person name="Liu H."/>
            <person name="Lipzen A."/>
            <person name="Pangilinan J."/>
            <person name="Labutti K."/>
            <person name="Bruns T.D."/>
            <person name="Grigoriev I.V."/>
        </authorList>
    </citation>
    <scope>NUCLEOTIDE SEQUENCE [LARGE SCALE GENOMIC DNA]</scope>
    <source>
        <strain evidence="2 3">CBS 144469</strain>
    </source>
</reference>
<evidence type="ECO:0000256" key="1">
    <source>
        <dbReference type="SAM" id="MobiDB-lite"/>
    </source>
</evidence>
<organism evidence="2 3">
    <name type="scientific">Ephemerocybe angulata</name>
    <dbReference type="NCBI Taxonomy" id="980116"/>
    <lineage>
        <taxon>Eukaryota</taxon>
        <taxon>Fungi</taxon>
        <taxon>Dikarya</taxon>
        <taxon>Basidiomycota</taxon>
        <taxon>Agaricomycotina</taxon>
        <taxon>Agaricomycetes</taxon>
        <taxon>Agaricomycetidae</taxon>
        <taxon>Agaricales</taxon>
        <taxon>Agaricineae</taxon>
        <taxon>Psathyrellaceae</taxon>
        <taxon>Ephemerocybe</taxon>
    </lineage>
</organism>
<gene>
    <name evidence="2" type="ORF">DFP72DRAFT_196364</name>
</gene>
<feature type="compositionally biased region" description="Polar residues" evidence="1">
    <location>
        <begin position="123"/>
        <end position="136"/>
    </location>
</feature>
<feature type="compositionally biased region" description="Basic and acidic residues" evidence="1">
    <location>
        <begin position="26"/>
        <end position="47"/>
    </location>
</feature>
<dbReference type="AlphaFoldDB" id="A0A8H6H990"/>
<proteinExistence type="predicted"/>
<comment type="caution">
    <text evidence="2">The sequence shown here is derived from an EMBL/GenBank/DDBJ whole genome shotgun (WGS) entry which is preliminary data.</text>
</comment>
<evidence type="ECO:0000313" key="2">
    <source>
        <dbReference type="EMBL" id="KAF6742255.1"/>
    </source>
</evidence>
<feature type="compositionally biased region" description="Low complexity" evidence="1">
    <location>
        <begin position="50"/>
        <end position="63"/>
    </location>
</feature>
<sequence length="205" mass="22615">MLHNELAPPSPSTPFIRRGRSRSCPHTHDPKHGASRIGEDRVGEGRVCHSSAGKSYAGGASRSLYMPPPDPDSQRACRRERLASISPHRYPPTPLYTVSCPMRPPHDSRSPTVSPPALALGSTPLSHSSAVSTSRTGAARPRGGTALEGHCRGARFAGTAGAGKDFICRSRSHSRSRLHTRFQAWCQLYWRESCRWMTRRRTPRR</sequence>
<feature type="region of interest" description="Disordered" evidence="1">
    <location>
        <begin position="121"/>
        <end position="146"/>
    </location>
</feature>
<accession>A0A8H6H990</accession>
<protein>
    <submittedName>
        <fullName evidence="2">Uncharacterized protein</fullName>
    </submittedName>
</protein>